<dbReference type="Proteomes" id="UP000437068">
    <property type="component" value="Unassembled WGS sequence"/>
</dbReference>
<reference evidence="3 4" key="1">
    <citation type="submission" date="2018-08" db="EMBL/GenBank/DDBJ databases">
        <title>Genomic investigation of the strawberry pathogen Phytophthora fragariae indicates pathogenicity is determined by transcriptional variation in three key races.</title>
        <authorList>
            <person name="Adams T.M."/>
            <person name="Armitage A.D."/>
            <person name="Sobczyk M.K."/>
            <person name="Bates H.J."/>
            <person name="Dunwell J.M."/>
            <person name="Nellist C.F."/>
            <person name="Harrison R.J."/>
        </authorList>
    </citation>
    <scope>NUCLEOTIDE SEQUENCE [LARGE SCALE GENOMIC DNA]</scope>
    <source>
        <strain evidence="2 3">A4</strain>
        <strain evidence="1 4">BC-1</strain>
    </source>
</reference>
<dbReference type="EMBL" id="QXGD01000100">
    <property type="protein sequence ID" value="KAE9253076.1"/>
    <property type="molecule type" value="Genomic_DNA"/>
</dbReference>
<proteinExistence type="predicted"/>
<dbReference type="EMBL" id="QXGE01000083">
    <property type="protein sequence ID" value="KAE9325668.1"/>
    <property type="molecule type" value="Genomic_DNA"/>
</dbReference>
<sequence length="100" mass="11696">MPGNPCQANWKTGFREFVVASLPQLEILDGKETHRSVRIKALQVFRDRQKFVRCEAKTVHTKMELERKEENPTEEGQVIEVVGGEATTFQRSKWRRRRSP</sequence>
<evidence type="ECO:0000313" key="2">
    <source>
        <dbReference type="EMBL" id="KAE9325668.1"/>
    </source>
</evidence>
<accession>A0A6A4AA04</accession>
<organism evidence="1 4">
    <name type="scientific">Phytophthora fragariae</name>
    <dbReference type="NCBI Taxonomy" id="53985"/>
    <lineage>
        <taxon>Eukaryota</taxon>
        <taxon>Sar</taxon>
        <taxon>Stramenopiles</taxon>
        <taxon>Oomycota</taxon>
        <taxon>Peronosporomycetes</taxon>
        <taxon>Peronosporales</taxon>
        <taxon>Peronosporaceae</taxon>
        <taxon>Phytophthora</taxon>
    </lineage>
</organism>
<name>A0A6A4AA04_9STRA</name>
<evidence type="ECO:0000313" key="4">
    <source>
        <dbReference type="Proteomes" id="UP000440367"/>
    </source>
</evidence>
<evidence type="ECO:0000313" key="1">
    <source>
        <dbReference type="EMBL" id="KAE9253076.1"/>
    </source>
</evidence>
<dbReference type="AlphaFoldDB" id="A0A6A4AA04"/>
<evidence type="ECO:0000313" key="3">
    <source>
        <dbReference type="Proteomes" id="UP000437068"/>
    </source>
</evidence>
<comment type="caution">
    <text evidence="1">The sequence shown here is derived from an EMBL/GenBank/DDBJ whole genome shotgun (WGS) entry which is preliminary data.</text>
</comment>
<dbReference type="Proteomes" id="UP000440367">
    <property type="component" value="Unassembled WGS sequence"/>
</dbReference>
<gene>
    <name evidence="2" type="ORF">PF001_g2815</name>
    <name evidence="1" type="ORF">PF002_g3504</name>
</gene>
<protein>
    <submittedName>
        <fullName evidence="1">Uncharacterized protein</fullName>
    </submittedName>
</protein>